<dbReference type="PANTHER" id="PTHR24148">
    <property type="entry name" value="ANKYRIN REPEAT DOMAIN-CONTAINING PROTEIN 39 HOMOLOG-RELATED"/>
    <property type="match status" value="1"/>
</dbReference>
<evidence type="ECO:0000313" key="4">
    <source>
        <dbReference type="Proteomes" id="UP000813385"/>
    </source>
</evidence>
<keyword evidence="4" id="KW-1185">Reference proteome</keyword>
<comment type="caution">
    <text evidence="3">The sequence shown here is derived from an EMBL/GenBank/DDBJ whole genome shotgun (WGS) entry which is preliminary data.</text>
</comment>
<dbReference type="AlphaFoldDB" id="A0A8K0T583"/>
<evidence type="ECO:0000313" key="3">
    <source>
        <dbReference type="EMBL" id="KAH7353442.1"/>
    </source>
</evidence>
<dbReference type="Proteomes" id="UP000813385">
    <property type="component" value="Unassembled WGS sequence"/>
</dbReference>
<dbReference type="InterPro" id="IPR052895">
    <property type="entry name" value="HetReg/Transcr_Mod"/>
</dbReference>
<feature type="region of interest" description="Disordered" evidence="1">
    <location>
        <begin position="1"/>
        <end position="20"/>
    </location>
</feature>
<sequence>MAANRRSITTLPLDEGDGRPSLVDDSIPVAPGHPIYASVPLHSDRFPKSIRLLALEGQNDPTSQVRATMFTTDLCNPTVPYRALSYAWTRDTSATILLNGHPFEVSVDLNQCLQAVSCYIAAGAHPILWVDAICINQADDIERAAQVTVMSQIYRSCERCIVWLGPEENDSHLVFSLFEGFLDLCRTARAGNLKIHQEMKQLCSWDKYGEALEHFYKRPYWGRLWIVQEVLLAPGLLLLAGDRDTGGDPFRIFLKYMALCADNRFFQLTEGEGSSMQRLFDFATVHRAGLAFDFTHGLLISRSCKFTEGRDVVYAILGLIDPQQIQEMGISIDYTVSTNRLWGKTTSQVIKHSKSLNILSICSTNPKDMCSQSVLELLGPEYQGVDNTSTTSENYWLIGESYVAGIMNGEFLDQLDDGDEPEMITIV</sequence>
<dbReference type="Pfam" id="PF06985">
    <property type="entry name" value="HET"/>
    <property type="match status" value="1"/>
</dbReference>
<protein>
    <submittedName>
        <fullName evidence="3">Heterokaryon incompatibility protein-domain-containing protein</fullName>
    </submittedName>
</protein>
<dbReference type="PANTHER" id="PTHR24148:SF64">
    <property type="entry name" value="HETEROKARYON INCOMPATIBILITY DOMAIN-CONTAINING PROTEIN"/>
    <property type="match status" value="1"/>
</dbReference>
<accession>A0A8K0T583</accession>
<feature type="compositionally biased region" description="Polar residues" evidence="1">
    <location>
        <begin position="1"/>
        <end position="10"/>
    </location>
</feature>
<reference evidence="3" key="1">
    <citation type="journal article" date="2021" name="Nat. Commun.">
        <title>Genetic determinants of endophytism in the Arabidopsis root mycobiome.</title>
        <authorList>
            <person name="Mesny F."/>
            <person name="Miyauchi S."/>
            <person name="Thiergart T."/>
            <person name="Pickel B."/>
            <person name="Atanasova L."/>
            <person name="Karlsson M."/>
            <person name="Huettel B."/>
            <person name="Barry K.W."/>
            <person name="Haridas S."/>
            <person name="Chen C."/>
            <person name="Bauer D."/>
            <person name="Andreopoulos W."/>
            <person name="Pangilinan J."/>
            <person name="LaButti K."/>
            <person name="Riley R."/>
            <person name="Lipzen A."/>
            <person name="Clum A."/>
            <person name="Drula E."/>
            <person name="Henrissat B."/>
            <person name="Kohler A."/>
            <person name="Grigoriev I.V."/>
            <person name="Martin F.M."/>
            <person name="Hacquard S."/>
        </authorList>
    </citation>
    <scope>NUCLEOTIDE SEQUENCE</scope>
    <source>
        <strain evidence="3">MPI-CAGE-AT-0016</strain>
    </source>
</reference>
<dbReference type="OrthoDB" id="5571888at2759"/>
<proteinExistence type="predicted"/>
<feature type="domain" description="Heterokaryon incompatibility" evidence="2">
    <location>
        <begin position="81"/>
        <end position="229"/>
    </location>
</feature>
<dbReference type="InterPro" id="IPR010730">
    <property type="entry name" value="HET"/>
</dbReference>
<name>A0A8K0T583_9PEZI</name>
<dbReference type="EMBL" id="JAGPXD010000005">
    <property type="protein sequence ID" value="KAH7353442.1"/>
    <property type="molecule type" value="Genomic_DNA"/>
</dbReference>
<organism evidence="3 4">
    <name type="scientific">Plectosphaerella cucumerina</name>
    <dbReference type="NCBI Taxonomy" id="40658"/>
    <lineage>
        <taxon>Eukaryota</taxon>
        <taxon>Fungi</taxon>
        <taxon>Dikarya</taxon>
        <taxon>Ascomycota</taxon>
        <taxon>Pezizomycotina</taxon>
        <taxon>Sordariomycetes</taxon>
        <taxon>Hypocreomycetidae</taxon>
        <taxon>Glomerellales</taxon>
        <taxon>Plectosphaerellaceae</taxon>
        <taxon>Plectosphaerella</taxon>
    </lineage>
</organism>
<evidence type="ECO:0000259" key="2">
    <source>
        <dbReference type="Pfam" id="PF06985"/>
    </source>
</evidence>
<evidence type="ECO:0000256" key="1">
    <source>
        <dbReference type="SAM" id="MobiDB-lite"/>
    </source>
</evidence>
<gene>
    <name evidence="3" type="ORF">B0T11DRAFT_356557</name>
</gene>